<proteinExistence type="predicted"/>
<accession>A0ABQ9ZTQ9</accession>
<gene>
    <name evidence="1" type="ORF">OUZ56_031257</name>
</gene>
<comment type="caution">
    <text evidence="1">The sequence shown here is derived from an EMBL/GenBank/DDBJ whole genome shotgun (WGS) entry which is preliminary data.</text>
</comment>
<evidence type="ECO:0000313" key="1">
    <source>
        <dbReference type="EMBL" id="KAK4016308.1"/>
    </source>
</evidence>
<sequence length="59" mass="6376">MKVVARRIGIALDCDAKGKLALGSNPVGPSSRRLGLKQETLAIRGFFQQLLVKLVLSKI</sequence>
<dbReference type="EMBL" id="JAOYFB010000005">
    <property type="protein sequence ID" value="KAK4016308.1"/>
    <property type="molecule type" value="Genomic_DNA"/>
</dbReference>
<protein>
    <submittedName>
        <fullName evidence="1">Uncharacterized protein</fullName>
    </submittedName>
</protein>
<name>A0ABQ9ZTQ9_9CRUS</name>
<reference evidence="1 2" key="1">
    <citation type="journal article" date="2023" name="Nucleic Acids Res.">
        <title>The hologenome of Daphnia magna reveals possible DNA methylation and microbiome-mediated evolution of the host genome.</title>
        <authorList>
            <person name="Chaturvedi A."/>
            <person name="Li X."/>
            <person name="Dhandapani V."/>
            <person name="Marshall H."/>
            <person name="Kissane S."/>
            <person name="Cuenca-Cambronero M."/>
            <person name="Asole G."/>
            <person name="Calvet F."/>
            <person name="Ruiz-Romero M."/>
            <person name="Marangio P."/>
            <person name="Guigo R."/>
            <person name="Rago D."/>
            <person name="Mirbahai L."/>
            <person name="Eastwood N."/>
            <person name="Colbourne J.K."/>
            <person name="Zhou J."/>
            <person name="Mallon E."/>
            <person name="Orsini L."/>
        </authorList>
    </citation>
    <scope>NUCLEOTIDE SEQUENCE [LARGE SCALE GENOMIC DNA]</scope>
    <source>
        <strain evidence="1">LRV0_1</strain>
    </source>
</reference>
<keyword evidence="2" id="KW-1185">Reference proteome</keyword>
<dbReference type="Proteomes" id="UP001234178">
    <property type="component" value="Unassembled WGS sequence"/>
</dbReference>
<organism evidence="1 2">
    <name type="scientific">Daphnia magna</name>
    <dbReference type="NCBI Taxonomy" id="35525"/>
    <lineage>
        <taxon>Eukaryota</taxon>
        <taxon>Metazoa</taxon>
        <taxon>Ecdysozoa</taxon>
        <taxon>Arthropoda</taxon>
        <taxon>Crustacea</taxon>
        <taxon>Branchiopoda</taxon>
        <taxon>Diplostraca</taxon>
        <taxon>Cladocera</taxon>
        <taxon>Anomopoda</taxon>
        <taxon>Daphniidae</taxon>
        <taxon>Daphnia</taxon>
    </lineage>
</organism>
<evidence type="ECO:0000313" key="2">
    <source>
        <dbReference type="Proteomes" id="UP001234178"/>
    </source>
</evidence>